<dbReference type="EMBL" id="FOBW01000028">
    <property type="protein sequence ID" value="SEN93043.1"/>
    <property type="molecule type" value="Genomic_DNA"/>
</dbReference>
<dbReference type="RefSeq" id="WP_170843976.1">
    <property type="nucleotide sequence ID" value="NZ_FOBW01000028.1"/>
</dbReference>
<gene>
    <name evidence="2" type="ORF">SAMN05192533_1286</name>
</gene>
<keyword evidence="3" id="KW-1185">Reference proteome</keyword>
<feature type="region of interest" description="Disordered" evidence="1">
    <location>
        <begin position="1"/>
        <end position="52"/>
    </location>
</feature>
<evidence type="ECO:0000256" key="1">
    <source>
        <dbReference type="SAM" id="MobiDB-lite"/>
    </source>
</evidence>
<proteinExistence type="predicted"/>
<accession>A0A1H8KJA2</accession>
<organism evidence="2 3">
    <name type="scientific">Mesobacillus persicus</name>
    <dbReference type="NCBI Taxonomy" id="930146"/>
    <lineage>
        <taxon>Bacteria</taxon>
        <taxon>Bacillati</taxon>
        <taxon>Bacillota</taxon>
        <taxon>Bacilli</taxon>
        <taxon>Bacillales</taxon>
        <taxon>Bacillaceae</taxon>
        <taxon>Mesobacillus</taxon>
    </lineage>
</organism>
<evidence type="ECO:0000313" key="3">
    <source>
        <dbReference type="Proteomes" id="UP000198553"/>
    </source>
</evidence>
<dbReference type="Proteomes" id="UP000198553">
    <property type="component" value="Unassembled WGS sequence"/>
</dbReference>
<reference evidence="3" key="1">
    <citation type="submission" date="2016-10" db="EMBL/GenBank/DDBJ databases">
        <authorList>
            <person name="Varghese N."/>
            <person name="Submissions S."/>
        </authorList>
    </citation>
    <scope>NUCLEOTIDE SEQUENCE [LARGE SCALE GENOMIC DNA]</scope>
    <source>
        <strain evidence="3">B48,IBRC-M 10115,DSM 25386,CECT 8001</strain>
    </source>
</reference>
<protein>
    <submittedName>
        <fullName evidence="2">Uncharacterized protein</fullName>
    </submittedName>
</protein>
<feature type="compositionally biased region" description="Basic and acidic residues" evidence="1">
    <location>
        <begin position="1"/>
        <end position="10"/>
    </location>
</feature>
<evidence type="ECO:0000313" key="2">
    <source>
        <dbReference type="EMBL" id="SEN93043.1"/>
    </source>
</evidence>
<name>A0A1H8KJA2_9BACI</name>
<sequence>MNSNKREQNKGKNLSQQKLENQTANTQSTETGAASQQDGIRYDYDDSSNLKQ</sequence>
<dbReference type="AlphaFoldDB" id="A0A1H8KJA2"/>
<feature type="compositionally biased region" description="Polar residues" evidence="1">
    <location>
        <begin position="11"/>
        <end position="38"/>
    </location>
</feature>